<proteinExistence type="predicted"/>
<dbReference type="RefSeq" id="WP_131153284.1">
    <property type="nucleotide sequence ID" value="NZ_CP036402.1"/>
</dbReference>
<gene>
    <name evidence="3" type="ORF">ER308_00995</name>
</gene>
<dbReference type="KEGG" id="erz:ER308_00995"/>
<dbReference type="Pfam" id="PF02625">
    <property type="entry name" value="XdhC_CoxI"/>
    <property type="match status" value="1"/>
</dbReference>
<dbReference type="Proteomes" id="UP000291469">
    <property type="component" value="Chromosome"/>
</dbReference>
<dbReference type="InterPro" id="IPR027051">
    <property type="entry name" value="XdhC_Rossmann_dom"/>
</dbReference>
<evidence type="ECO:0000313" key="4">
    <source>
        <dbReference type="Proteomes" id="UP000291469"/>
    </source>
</evidence>
<sequence length="259" mass="27266">MEIYDALAKARGRGERAVLVTVLEVAGDAPSHPGAKLVVTDQGPVAGTLGCSEFDHAGRRLAGEALAGGEPLRRRLDFDEHGHERALELFAEVHEPEPAVLILGTTPVGREVAALARRLERRVTLVGPGGDATVPAGVEVRADDPERYLLNAPPGSSDAVLVTDHDAPWVEEVLRVALASEAYFVGMLGSRRHAPDAVRTLRAQGVPEAHIAKLRAPVGLDIGSRTPAEIALSIIAEIVAAERGADGGRLGLDWSAQPT</sequence>
<feature type="domain" description="XdhC- CoxI" evidence="1">
    <location>
        <begin position="12"/>
        <end position="75"/>
    </location>
</feature>
<dbReference type="AlphaFoldDB" id="A0A411YAR3"/>
<dbReference type="InterPro" id="IPR003777">
    <property type="entry name" value="XdhC_CoxI"/>
</dbReference>
<keyword evidence="4" id="KW-1185">Reference proteome</keyword>
<protein>
    <submittedName>
        <fullName evidence="3">XdhC family protein</fullName>
    </submittedName>
</protein>
<dbReference type="OrthoDB" id="5242066at2"/>
<evidence type="ECO:0000313" key="3">
    <source>
        <dbReference type="EMBL" id="QBI18286.1"/>
    </source>
</evidence>
<feature type="domain" description="XdhC Rossmann" evidence="2">
    <location>
        <begin position="100"/>
        <end position="238"/>
    </location>
</feature>
<dbReference type="Gene3D" id="3.40.50.720">
    <property type="entry name" value="NAD(P)-binding Rossmann-like Domain"/>
    <property type="match status" value="1"/>
</dbReference>
<dbReference type="InterPro" id="IPR052698">
    <property type="entry name" value="MoCofactor_Util/Proc"/>
</dbReference>
<evidence type="ECO:0000259" key="1">
    <source>
        <dbReference type="Pfam" id="PF02625"/>
    </source>
</evidence>
<dbReference type="EMBL" id="CP036402">
    <property type="protein sequence ID" value="QBI18286.1"/>
    <property type="molecule type" value="Genomic_DNA"/>
</dbReference>
<dbReference type="PANTHER" id="PTHR30388">
    <property type="entry name" value="ALDEHYDE OXIDOREDUCTASE MOLYBDENUM COFACTOR ASSEMBLY PROTEIN"/>
    <property type="match status" value="1"/>
</dbReference>
<name>A0A411YAR3_9ACTN</name>
<dbReference type="Pfam" id="PF13478">
    <property type="entry name" value="XdhC_C"/>
    <property type="match status" value="1"/>
</dbReference>
<reference evidence="3 4" key="1">
    <citation type="submission" date="2019-01" db="EMBL/GenBank/DDBJ databases">
        <title>Egibacter rhizosphaerae EGI 80759T.</title>
        <authorList>
            <person name="Chen D.-D."/>
            <person name="Tian Y."/>
            <person name="Jiao J.-Y."/>
            <person name="Zhang X.-T."/>
            <person name="Zhang Y.-G."/>
            <person name="Zhang Y."/>
            <person name="Xiao M."/>
            <person name="Shu W.-S."/>
            <person name="Li W.-J."/>
        </authorList>
    </citation>
    <scope>NUCLEOTIDE SEQUENCE [LARGE SCALE GENOMIC DNA]</scope>
    <source>
        <strain evidence="3 4">EGI 80759</strain>
    </source>
</reference>
<accession>A0A411YAR3</accession>
<organism evidence="3 4">
    <name type="scientific">Egibacter rhizosphaerae</name>
    <dbReference type="NCBI Taxonomy" id="1670831"/>
    <lineage>
        <taxon>Bacteria</taxon>
        <taxon>Bacillati</taxon>
        <taxon>Actinomycetota</taxon>
        <taxon>Nitriliruptoria</taxon>
        <taxon>Egibacterales</taxon>
        <taxon>Egibacteraceae</taxon>
        <taxon>Egibacter</taxon>
    </lineage>
</organism>
<dbReference type="PANTHER" id="PTHR30388:SF6">
    <property type="entry name" value="XANTHINE DEHYDROGENASE SUBUNIT A-RELATED"/>
    <property type="match status" value="1"/>
</dbReference>
<evidence type="ECO:0000259" key="2">
    <source>
        <dbReference type="Pfam" id="PF13478"/>
    </source>
</evidence>